<sequence>MRSTAAMSGRPPSKRSSPLIPHIYRALLPPEPAPLRGGSTQPGGRCPRAGAGARPVDGRALSPAGDGSWFGSEDVCVRDMTV</sequence>
<protein>
    <submittedName>
        <fullName evidence="2">Uncharacterized protein</fullName>
    </submittedName>
</protein>
<reference evidence="3" key="1">
    <citation type="journal article" date="2019" name="Int. J. Syst. Evol. Microbiol.">
        <title>The Global Catalogue of Microorganisms (GCM) 10K type strain sequencing project: providing services to taxonomists for standard genome sequencing and annotation.</title>
        <authorList>
            <consortium name="The Broad Institute Genomics Platform"/>
            <consortium name="The Broad Institute Genome Sequencing Center for Infectious Disease"/>
            <person name="Wu L."/>
            <person name="Ma J."/>
        </authorList>
    </citation>
    <scope>NUCLEOTIDE SEQUENCE [LARGE SCALE GENOMIC DNA]</scope>
    <source>
        <strain evidence="3">JCM 4816</strain>
    </source>
</reference>
<proteinExistence type="predicted"/>
<comment type="caution">
    <text evidence="2">The sequence shown here is derived from an EMBL/GenBank/DDBJ whole genome shotgun (WGS) entry which is preliminary data.</text>
</comment>
<organism evidence="2 3">
    <name type="scientific">Streptomyces prasinosporus</name>
    <dbReference type="NCBI Taxonomy" id="68256"/>
    <lineage>
        <taxon>Bacteria</taxon>
        <taxon>Bacillati</taxon>
        <taxon>Actinomycetota</taxon>
        <taxon>Actinomycetes</taxon>
        <taxon>Kitasatosporales</taxon>
        <taxon>Streptomycetaceae</taxon>
        <taxon>Streptomyces</taxon>
        <taxon>Streptomyces albogriseolus group</taxon>
    </lineage>
</organism>
<evidence type="ECO:0000313" key="3">
    <source>
        <dbReference type="Proteomes" id="UP001501455"/>
    </source>
</evidence>
<feature type="compositionally biased region" description="Low complexity" evidence="1">
    <location>
        <begin position="42"/>
        <end position="55"/>
    </location>
</feature>
<evidence type="ECO:0000313" key="2">
    <source>
        <dbReference type="EMBL" id="GAA3494757.1"/>
    </source>
</evidence>
<name>A0ABP6TJV2_9ACTN</name>
<gene>
    <name evidence="2" type="ORF">GCM10019016_018570</name>
</gene>
<feature type="region of interest" description="Disordered" evidence="1">
    <location>
        <begin position="28"/>
        <end position="82"/>
    </location>
</feature>
<accession>A0ABP6TJV2</accession>
<dbReference type="Proteomes" id="UP001501455">
    <property type="component" value="Unassembled WGS sequence"/>
</dbReference>
<keyword evidence="3" id="KW-1185">Reference proteome</keyword>
<dbReference type="EMBL" id="BAAAXF010000018">
    <property type="protein sequence ID" value="GAA3494757.1"/>
    <property type="molecule type" value="Genomic_DNA"/>
</dbReference>
<evidence type="ECO:0000256" key="1">
    <source>
        <dbReference type="SAM" id="MobiDB-lite"/>
    </source>
</evidence>